<feature type="compositionally biased region" description="Polar residues" evidence="2">
    <location>
        <begin position="1"/>
        <end position="23"/>
    </location>
</feature>
<feature type="region of interest" description="Disordered" evidence="2">
    <location>
        <begin position="296"/>
        <end position="371"/>
    </location>
</feature>
<dbReference type="InterPro" id="IPR036388">
    <property type="entry name" value="WH-like_DNA-bd_sf"/>
</dbReference>
<feature type="compositionally biased region" description="Polar residues" evidence="2">
    <location>
        <begin position="309"/>
        <end position="330"/>
    </location>
</feature>
<dbReference type="Proteomes" id="UP000887458">
    <property type="component" value="Unassembled WGS sequence"/>
</dbReference>
<reference evidence="4 5" key="1">
    <citation type="journal article" date="2018" name="J. Allergy Clin. Immunol.">
        <title>High-quality assembly of Dermatophagoides pteronyssinus genome and transcriptome reveals a wide range of novel allergens.</title>
        <authorList>
            <person name="Liu X.Y."/>
            <person name="Yang K.Y."/>
            <person name="Wang M.Q."/>
            <person name="Kwok J.S."/>
            <person name="Zeng X."/>
            <person name="Yang Z."/>
            <person name="Xiao X.J."/>
            <person name="Lau C.P."/>
            <person name="Li Y."/>
            <person name="Huang Z.M."/>
            <person name="Ba J.G."/>
            <person name="Yim A.K."/>
            <person name="Ouyang C.Y."/>
            <person name="Ngai S.M."/>
            <person name="Chan T.F."/>
            <person name="Leung E.L."/>
            <person name="Liu L."/>
            <person name="Liu Z.G."/>
            <person name="Tsui S.K."/>
        </authorList>
    </citation>
    <scope>NUCLEOTIDE SEQUENCE [LARGE SCALE GENOMIC DNA]</scope>
    <source>
        <strain evidence="4">Derp</strain>
    </source>
</reference>
<dbReference type="PANTHER" id="PTHR12619:SF5">
    <property type="entry name" value="TRANSCRIPTION FACTOR RFX4"/>
    <property type="match status" value="1"/>
</dbReference>
<dbReference type="InterPro" id="IPR036390">
    <property type="entry name" value="WH_DNA-bd_sf"/>
</dbReference>
<protein>
    <submittedName>
        <fullName evidence="4">Regulatory factor X, 4 (Influences HLA class II expression)</fullName>
    </submittedName>
</protein>
<accession>A0ABQ8JEL4</accession>
<comment type="caution">
    <text evidence="4">The sequence shown here is derived from an EMBL/GenBank/DDBJ whole genome shotgun (WGS) entry which is preliminary data.</text>
</comment>
<organism evidence="4 5">
    <name type="scientific">Dermatophagoides pteronyssinus</name>
    <name type="common">European house dust mite</name>
    <dbReference type="NCBI Taxonomy" id="6956"/>
    <lineage>
        <taxon>Eukaryota</taxon>
        <taxon>Metazoa</taxon>
        <taxon>Ecdysozoa</taxon>
        <taxon>Arthropoda</taxon>
        <taxon>Chelicerata</taxon>
        <taxon>Arachnida</taxon>
        <taxon>Acari</taxon>
        <taxon>Acariformes</taxon>
        <taxon>Sarcoptiformes</taxon>
        <taxon>Astigmata</taxon>
        <taxon>Psoroptidia</taxon>
        <taxon>Analgoidea</taxon>
        <taxon>Pyroglyphidae</taxon>
        <taxon>Dermatophagoidinae</taxon>
        <taxon>Dermatophagoides</taxon>
    </lineage>
</organism>
<keyword evidence="5" id="KW-1185">Reference proteome</keyword>
<feature type="domain" description="RFX-type winged-helix" evidence="3">
    <location>
        <begin position="175"/>
        <end position="250"/>
    </location>
</feature>
<evidence type="ECO:0000313" key="4">
    <source>
        <dbReference type="EMBL" id="KAH9421054.1"/>
    </source>
</evidence>
<dbReference type="Pfam" id="PF02257">
    <property type="entry name" value="RFX_DNA_binding"/>
    <property type="match status" value="1"/>
</dbReference>
<dbReference type="EMBL" id="NJHN03000047">
    <property type="protein sequence ID" value="KAH9421054.1"/>
    <property type="molecule type" value="Genomic_DNA"/>
</dbReference>
<feature type="compositionally biased region" description="Acidic residues" evidence="2">
    <location>
        <begin position="430"/>
        <end position="440"/>
    </location>
</feature>
<feature type="compositionally biased region" description="Polar residues" evidence="2">
    <location>
        <begin position="32"/>
        <end position="48"/>
    </location>
</feature>
<feature type="region of interest" description="Disordered" evidence="2">
    <location>
        <begin position="1"/>
        <end position="55"/>
    </location>
</feature>
<proteinExistence type="predicted"/>
<dbReference type="InterPro" id="IPR057321">
    <property type="entry name" value="RFX1-4/6/8-like_BCD"/>
</dbReference>
<dbReference type="InterPro" id="IPR003150">
    <property type="entry name" value="DNA-bd_RFX"/>
</dbReference>
<dbReference type="InterPro" id="IPR039779">
    <property type="entry name" value="RFX-like"/>
</dbReference>
<feature type="compositionally biased region" description="Low complexity" evidence="2">
    <location>
        <begin position="331"/>
        <end position="342"/>
    </location>
</feature>
<evidence type="ECO:0000256" key="2">
    <source>
        <dbReference type="SAM" id="MobiDB-lite"/>
    </source>
</evidence>
<feature type="compositionally biased region" description="Low complexity" evidence="2">
    <location>
        <begin position="296"/>
        <end position="308"/>
    </location>
</feature>
<feature type="compositionally biased region" description="Low complexity" evidence="2">
    <location>
        <begin position="1213"/>
        <end position="1233"/>
    </location>
</feature>
<feature type="compositionally biased region" description="Low complexity" evidence="2">
    <location>
        <begin position="445"/>
        <end position="465"/>
    </location>
</feature>
<evidence type="ECO:0000256" key="1">
    <source>
        <dbReference type="ARBA" id="ARBA00023125"/>
    </source>
</evidence>
<reference evidence="4 5" key="2">
    <citation type="journal article" date="2022" name="Mol. Biol. Evol.">
        <title>Comparative Genomics Reveals Insights into the Divergent Evolution of Astigmatic Mites and Household Pest Adaptations.</title>
        <authorList>
            <person name="Xiong Q."/>
            <person name="Wan A.T."/>
            <person name="Liu X."/>
            <person name="Fung C.S."/>
            <person name="Xiao X."/>
            <person name="Malainual N."/>
            <person name="Hou J."/>
            <person name="Wang L."/>
            <person name="Wang M."/>
            <person name="Yang K.Y."/>
            <person name="Cui Y."/>
            <person name="Leung E.L."/>
            <person name="Nong W."/>
            <person name="Shin S.K."/>
            <person name="Au S.W."/>
            <person name="Jeong K.Y."/>
            <person name="Chew F.T."/>
            <person name="Hui J.H."/>
            <person name="Leung T.F."/>
            <person name="Tungtrongchitr A."/>
            <person name="Zhong N."/>
            <person name="Liu Z."/>
            <person name="Tsui S.K."/>
        </authorList>
    </citation>
    <scope>NUCLEOTIDE SEQUENCE [LARGE SCALE GENOMIC DNA]</scope>
    <source>
        <strain evidence="4">Derp</strain>
    </source>
</reference>
<feature type="region of interest" description="Disordered" evidence="2">
    <location>
        <begin position="1213"/>
        <end position="1237"/>
    </location>
</feature>
<keyword evidence="1" id="KW-0238">DNA-binding</keyword>
<gene>
    <name evidence="4" type="primary">RFX4</name>
    <name evidence="4" type="ORF">DERP_001496</name>
</gene>
<feature type="region of interest" description="Disordered" evidence="2">
    <location>
        <begin position="405"/>
        <end position="466"/>
    </location>
</feature>
<dbReference type="PANTHER" id="PTHR12619">
    <property type="entry name" value="RFX TRANSCRIPTION FACTOR FAMILY"/>
    <property type="match status" value="1"/>
</dbReference>
<evidence type="ECO:0000313" key="5">
    <source>
        <dbReference type="Proteomes" id="UP000887458"/>
    </source>
</evidence>
<sequence>MSNQEETNMNVDNFKQQSSSASNYPDMENHYDQNQQANNHPSDNNWPSSYVLLDDNGSSYHQYQQQHQHDQNESNEIKHEYNIDIHYQSVSDNDVTNYPSKSSFEPTSFQDGRQEQKHLIPLENSYTSPMNEESEQHSMKNGKEIVTKIETEKNVTCNVNVQKPITLRPHSTPATLMWLENNYELAEGVCIPRSVLYLHYIDFCQINRVQPVNAASFGKIIRQQFPQLTTRRLGTRGQSRYHYYGIAVKENSAYYQLSYSKKSVQLQCSENGRKYNANGNNKSIMKRISSRFLMNNVSNTDTSSSNTTRSQHQHQYFNTSDGDQSQTLNPISSTSSSSISITNLENHPLSNNIGSNYHHQHHQQQQQHQSNAKMYLQQNDLNVSYKEGKVRSQSVRLLHNDDEINHHHSQFPSSSSSSTSSSSSSLSSMIEEEEIIEESENGQGSQTNNHQPNNKNNNHSSNTTNLMPVLPPFPTNEELQLCHNYHNNSVSLYINVCRTMTDNDDDDNCSKVDNNDDIDLFRQIFDEQFNTDKFGCITKNFCIDTIDQTTLDRMITVLNSCEFRKTIEFLDYDNGSSVFELPEKRQQQKQQHSNDRMNEVNLQNLLTMDEYSECDVLARLTGITVAIRSNPCTKSELKSIIRYEIERQKSKCKQNDLDLKKKYRSGDSHWHQLKQRLRIYNFYLIKKMFDSIPTFLLMYRAHCQRILDAIVRANFDEVHTLVYHFWQQIPPHLTPVMNSNLFINLLAICDIRLYRTIIKIISMTFVQPLSQIAYTQLENFAATYDSVLQAALPRENVLLIQIKIELARHFIIMIKCLLRHCRLFHTLQNQLFNNCNNIAGNLLKQLHQDWMRIDLNNLCDKIIEIYYKTGTINYLGGTIYSANVYEKLHKLLYKYFSEFKLLVTNMVDCTQLLDLFESTWNESMRIYFQHRQHHTSDERSTTTTFLDADFARNFLIIWTFVKWQIIQELMKIKASSHDLFVTFGGLLDDFCIYKIKDIYFDHCVKRFYANAAMNSKPSWPQNHCYDPMELIRHTTSLASNLTCQQPNSDQFSETFNDGNSTGSNNFGSNNGCTDSHHHHHYHYHQNPYQANIINPEVDGYGNTSFTTEHQQHQQYRNNNNNNNHYTQQYQTRQDSLICFSMNFHANSIQVMTAPSSSSSPSSSSLMGTGIGDVCSTTTAAATVSPSTPINDIYHHYHHRQYQTLPNNIPVSDTSPTITTSTSTNVGQTSSSSSMANNGKSIRYYFTSENCQNIYNANSSNSINNR</sequence>
<evidence type="ECO:0000259" key="3">
    <source>
        <dbReference type="PROSITE" id="PS51526"/>
    </source>
</evidence>
<name>A0ABQ8JEL4_DERPT</name>
<dbReference type="SUPFAM" id="SSF46785">
    <property type="entry name" value="Winged helix' DNA-binding domain"/>
    <property type="match status" value="1"/>
</dbReference>
<feature type="compositionally biased region" description="Low complexity" evidence="2">
    <location>
        <begin position="413"/>
        <end position="429"/>
    </location>
</feature>
<dbReference type="Gene3D" id="1.10.10.10">
    <property type="entry name" value="Winged helix-like DNA-binding domain superfamily/Winged helix DNA-binding domain"/>
    <property type="match status" value="1"/>
</dbReference>
<feature type="compositionally biased region" description="Polar residues" evidence="2">
    <location>
        <begin position="343"/>
        <end position="357"/>
    </location>
</feature>
<dbReference type="Pfam" id="PF25340">
    <property type="entry name" value="BCD_RFX"/>
    <property type="match status" value="1"/>
</dbReference>
<dbReference type="PROSITE" id="PS51526">
    <property type="entry name" value="RFX_DBD"/>
    <property type="match status" value="1"/>
</dbReference>